<dbReference type="GO" id="GO:0051082">
    <property type="term" value="F:unfolded protein binding"/>
    <property type="evidence" value="ECO:0007669"/>
    <property type="project" value="InterPro"/>
</dbReference>
<organism evidence="4 5">
    <name type="scientific">Paragonimus westermani</name>
    <dbReference type="NCBI Taxonomy" id="34504"/>
    <lineage>
        <taxon>Eukaryota</taxon>
        <taxon>Metazoa</taxon>
        <taxon>Spiralia</taxon>
        <taxon>Lophotrochozoa</taxon>
        <taxon>Platyhelminthes</taxon>
        <taxon>Trematoda</taxon>
        <taxon>Digenea</taxon>
        <taxon>Plagiorchiida</taxon>
        <taxon>Troglotremata</taxon>
        <taxon>Troglotrematidae</taxon>
        <taxon>Paragonimus</taxon>
    </lineage>
</organism>
<comment type="similarity">
    <text evidence="1">Belongs to the prefoldin subunit beta family.</text>
</comment>
<dbReference type="InterPro" id="IPR002777">
    <property type="entry name" value="PFD_beta-like"/>
</dbReference>
<proteinExistence type="inferred from homology"/>
<evidence type="ECO:0000256" key="1">
    <source>
        <dbReference type="ARBA" id="ARBA00008045"/>
    </source>
</evidence>
<dbReference type="InterPro" id="IPR009053">
    <property type="entry name" value="Prefoldin"/>
</dbReference>
<name>A0A5J4NL95_9TREM</name>
<keyword evidence="3" id="KW-0143">Chaperone</keyword>
<gene>
    <name evidence="4" type="ORF">DEA37_0000819</name>
</gene>
<dbReference type="Gene3D" id="1.10.287.370">
    <property type="match status" value="1"/>
</dbReference>
<dbReference type="PANTHER" id="PTHR20903:SF0">
    <property type="entry name" value="PREFOLDIN SUBUNIT 1"/>
    <property type="match status" value="1"/>
</dbReference>
<dbReference type="SUPFAM" id="SSF46579">
    <property type="entry name" value="Prefoldin"/>
    <property type="match status" value="1"/>
</dbReference>
<dbReference type="Pfam" id="PF01920">
    <property type="entry name" value="Prefoldin_2"/>
    <property type="match status" value="1"/>
</dbReference>
<dbReference type="EMBL" id="QNGE01002056">
    <property type="protein sequence ID" value="KAA3676303.1"/>
    <property type="molecule type" value="Genomic_DNA"/>
</dbReference>
<sequence length="143" mass="16130">SFDTFQPTFSVLPVARDLTNKMSKNVDIDVKKAIESHRQQTIAANHQISLLNAQLDGLSMKHRRSELVEQELKSLQGDVVTYKAVGRMFIKKGVPLLIDDIVHERSVICTNIETLKKSRDTVTNNLVESKDALRELLSTKQIS</sequence>
<evidence type="ECO:0000313" key="5">
    <source>
        <dbReference type="Proteomes" id="UP000324629"/>
    </source>
</evidence>
<dbReference type="AlphaFoldDB" id="A0A5J4NL95"/>
<reference evidence="4 5" key="1">
    <citation type="journal article" date="2019" name="Gigascience">
        <title>Whole-genome sequence of the oriental lung fluke Paragonimus westermani.</title>
        <authorList>
            <person name="Oey H."/>
            <person name="Zakrzewski M."/>
            <person name="Narain K."/>
            <person name="Devi K.R."/>
            <person name="Agatsuma T."/>
            <person name="Nawaratna S."/>
            <person name="Gobert G.N."/>
            <person name="Jones M.K."/>
            <person name="Ragan M.A."/>
            <person name="McManus D.P."/>
            <person name="Krause L."/>
        </authorList>
    </citation>
    <scope>NUCLEOTIDE SEQUENCE [LARGE SCALE GENOMIC DNA]</scope>
    <source>
        <strain evidence="4 5">IND2009</strain>
    </source>
</reference>
<dbReference type="PANTHER" id="PTHR20903">
    <property type="entry name" value="PREFOLDIN SUBUNIT 1-RELATED"/>
    <property type="match status" value="1"/>
</dbReference>
<protein>
    <submittedName>
        <fullName evidence="4">Prefoldin subunit 1</fullName>
    </submittedName>
</protein>
<keyword evidence="5" id="KW-1185">Reference proteome</keyword>
<comment type="subunit">
    <text evidence="2">Heterohexamer of two PFD-alpha type and four PFD-beta type subunits.</text>
</comment>
<evidence type="ECO:0000313" key="4">
    <source>
        <dbReference type="EMBL" id="KAA3676303.1"/>
    </source>
</evidence>
<accession>A0A5J4NL95</accession>
<feature type="non-terminal residue" evidence="4">
    <location>
        <position position="1"/>
    </location>
</feature>
<evidence type="ECO:0000256" key="2">
    <source>
        <dbReference type="ARBA" id="ARBA00011695"/>
    </source>
</evidence>
<dbReference type="GO" id="GO:0016272">
    <property type="term" value="C:prefoldin complex"/>
    <property type="evidence" value="ECO:0007669"/>
    <property type="project" value="InterPro"/>
</dbReference>
<dbReference type="GO" id="GO:0005737">
    <property type="term" value="C:cytoplasm"/>
    <property type="evidence" value="ECO:0007669"/>
    <property type="project" value="TreeGrafter"/>
</dbReference>
<dbReference type="Proteomes" id="UP000324629">
    <property type="component" value="Unassembled WGS sequence"/>
</dbReference>
<comment type="caution">
    <text evidence="4">The sequence shown here is derived from an EMBL/GenBank/DDBJ whole genome shotgun (WGS) entry which is preliminary data.</text>
</comment>
<evidence type="ECO:0000256" key="3">
    <source>
        <dbReference type="ARBA" id="ARBA00023186"/>
    </source>
</evidence>
<dbReference type="GO" id="GO:0044183">
    <property type="term" value="F:protein folding chaperone"/>
    <property type="evidence" value="ECO:0007669"/>
    <property type="project" value="TreeGrafter"/>
</dbReference>